<dbReference type="STRING" id="1915309.AXG55_13675"/>
<dbReference type="OrthoDB" id="128799at2"/>
<evidence type="ECO:0000313" key="1">
    <source>
        <dbReference type="EMBL" id="APJ04885.1"/>
    </source>
</evidence>
<dbReference type="Proteomes" id="UP000184731">
    <property type="component" value="Chromosome"/>
</dbReference>
<sequence>MIACVWDYYGSDASGTALHFEKHLKEFIQVKHIQNLKTGTQINGNTQSFVWCAGKKEELTVVIEVLKPKHYIPENNFKEFGITL</sequence>
<reference evidence="1 2" key="1">
    <citation type="submission" date="2016-10" db="EMBL/GenBank/DDBJ databases">
        <title>Silvanigrella aquatica sp. nov., isolated from a freshwater lake located in the Black Forest, Germany, description of Silvanigrellaceae fam. nov., Silvanigrellales ord. nov., reclassification of the order Bdellovibrionales in the class Oligoflexia, reclassification of the families Bacteriovoracaceae and Halobacteriovoraceae in the new order Bacteriovoracales ord. nov., and reclassification of the family Pseudobacteriovoracaceae in the order Oligoflexiales.</title>
        <authorList>
            <person name="Hahn M.W."/>
            <person name="Schmidt J."/>
            <person name="Koll U."/>
            <person name="Rohde M."/>
            <person name="Verbag S."/>
            <person name="Pitt A."/>
            <person name="Nakai R."/>
            <person name="Naganuma T."/>
            <person name="Lang E."/>
        </authorList>
    </citation>
    <scope>NUCLEOTIDE SEQUENCE [LARGE SCALE GENOMIC DNA]</scope>
    <source>
        <strain evidence="1 2">MWH-Nonnen-W8red</strain>
    </source>
</reference>
<proteinExistence type="predicted"/>
<accession>A0A1L4D3T6</accession>
<keyword evidence="2" id="KW-1185">Reference proteome</keyword>
<name>A0A1L4D3T6_9BACT</name>
<evidence type="ECO:0000313" key="2">
    <source>
        <dbReference type="Proteomes" id="UP000184731"/>
    </source>
</evidence>
<dbReference type="EMBL" id="CP017834">
    <property type="protein sequence ID" value="APJ04885.1"/>
    <property type="molecule type" value="Genomic_DNA"/>
</dbReference>
<dbReference type="KEGG" id="saqi:AXG55_13675"/>
<dbReference type="RefSeq" id="WP_148698644.1">
    <property type="nucleotide sequence ID" value="NZ_CP017834.1"/>
</dbReference>
<gene>
    <name evidence="1" type="ORF">AXG55_13675</name>
</gene>
<organism evidence="1 2">
    <name type="scientific">Silvanigrella aquatica</name>
    <dbReference type="NCBI Taxonomy" id="1915309"/>
    <lineage>
        <taxon>Bacteria</taxon>
        <taxon>Pseudomonadati</taxon>
        <taxon>Bdellovibrionota</taxon>
        <taxon>Oligoflexia</taxon>
        <taxon>Silvanigrellales</taxon>
        <taxon>Silvanigrellaceae</taxon>
        <taxon>Silvanigrella</taxon>
    </lineage>
</organism>
<protein>
    <submittedName>
        <fullName evidence="1">Uncharacterized protein</fullName>
    </submittedName>
</protein>
<dbReference type="AlphaFoldDB" id="A0A1L4D3T6"/>